<organism evidence="1 2">
    <name type="scientific">Tribonema minus</name>
    <dbReference type="NCBI Taxonomy" id="303371"/>
    <lineage>
        <taxon>Eukaryota</taxon>
        <taxon>Sar</taxon>
        <taxon>Stramenopiles</taxon>
        <taxon>Ochrophyta</taxon>
        <taxon>PX clade</taxon>
        <taxon>Xanthophyceae</taxon>
        <taxon>Tribonematales</taxon>
        <taxon>Tribonemataceae</taxon>
        <taxon>Tribonema</taxon>
    </lineage>
</organism>
<evidence type="ECO:0000313" key="2">
    <source>
        <dbReference type="Proteomes" id="UP000664859"/>
    </source>
</evidence>
<accession>A0A835YYG6</accession>
<reference evidence="1" key="1">
    <citation type="submission" date="2021-02" db="EMBL/GenBank/DDBJ databases">
        <title>First Annotated Genome of the Yellow-green Alga Tribonema minus.</title>
        <authorList>
            <person name="Mahan K.M."/>
        </authorList>
    </citation>
    <scope>NUCLEOTIDE SEQUENCE</scope>
    <source>
        <strain evidence="1">UTEX B ZZ1240</strain>
    </source>
</reference>
<keyword evidence="2" id="KW-1185">Reference proteome</keyword>
<evidence type="ECO:0000313" key="1">
    <source>
        <dbReference type="EMBL" id="KAG5183043.1"/>
    </source>
</evidence>
<gene>
    <name evidence="1" type="ORF">JKP88DRAFT_273013</name>
</gene>
<name>A0A835YYG6_9STRA</name>
<dbReference type="EMBL" id="JAFCMP010000223">
    <property type="protein sequence ID" value="KAG5183043.1"/>
    <property type="molecule type" value="Genomic_DNA"/>
</dbReference>
<dbReference type="Proteomes" id="UP000664859">
    <property type="component" value="Unassembled WGS sequence"/>
</dbReference>
<sequence>MEDGSKRARTATLHFPGCAEAVFQYCRPEALAKWACTSADMRERVARRSSELLREAKLTGHQRRTLGNVMRATPLHVRLAERRLCAICGGAWTGGFHTRFGVPAHPRCVRSRIVNVCHLRKTRHVAHLLAYLPAARVTTYSSYFGRRESEAVWRSPHPCVRPEWTLDWYDVRYAHVNAAHADRKRLERERRAGVRRQRAEAAKRSKRRRLAREVRRRRLWREAFDELTGLAEPPPAYKSYLSFARAASAATSVAVRSMTPGNAVRAAELHARGSGRLDEAAWTVAARAFPEGDAELAAWQRRFDALTGAGLWGRCEAETAHLLGQALIRTVERVCERVRDGESGSGAHFVTLCAACRRRQGDEGCERRACAQCCTGDCAVHGP</sequence>
<comment type="caution">
    <text evidence="1">The sequence shown here is derived from an EMBL/GenBank/DDBJ whole genome shotgun (WGS) entry which is preliminary data.</text>
</comment>
<dbReference type="AlphaFoldDB" id="A0A835YYG6"/>
<protein>
    <submittedName>
        <fullName evidence="1">Uncharacterized protein</fullName>
    </submittedName>
</protein>
<proteinExistence type="predicted"/>